<reference evidence="2" key="1">
    <citation type="submission" date="2020-08" db="EMBL/GenBank/DDBJ databases">
        <title>Lacibacter sp. S13-6-6 genome sequencing.</title>
        <authorList>
            <person name="Jin L."/>
        </authorList>
    </citation>
    <scope>NUCLEOTIDE SEQUENCE [LARGE SCALE GENOMIC DNA]</scope>
    <source>
        <strain evidence="2">S13-6-6</strain>
    </source>
</reference>
<gene>
    <name evidence="1" type="ORF">H4075_12180</name>
</gene>
<dbReference type="PIRSF" id="PIRSF009554">
    <property type="entry name" value="UCP009554"/>
    <property type="match status" value="1"/>
</dbReference>
<dbReference type="InterPro" id="IPR011194">
    <property type="entry name" value="UPF0306"/>
</dbReference>
<dbReference type="EMBL" id="CP060007">
    <property type="protein sequence ID" value="QNA46774.1"/>
    <property type="molecule type" value="Genomic_DNA"/>
</dbReference>
<dbReference type="InterPro" id="IPR012349">
    <property type="entry name" value="Split_barrel_FMN-bd"/>
</dbReference>
<protein>
    <submittedName>
        <fullName evidence="1">Pyridoxamine 5'-phosphate oxidase family protein</fullName>
    </submittedName>
</protein>
<proteinExistence type="predicted"/>
<name>A0A7G5XMS1_9BACT</name>
<evidence type="ECO:0000313" key="2">
    <source>
        <dbReference type="Proteomes" id="UP000515344"/>
    </source>
</evidence>
<keyword evidence="2" id="KW-1185">Reference proteome</keyword>
<accession>A0A7G5XMS1</accession>
<organism evidence="1 2">
    <name type="scientific">Lacibacter sediminis</name>
    <dbReference type="NCBI Taxonomy" id="2760713"/>
    <lineage>
        <taxon>Bacteria</taxon>
        <taxon>Pseudomonadati</taxon>
        <taxon>Bacteroidota</taxon>
        <taxon>Chitinophagia</taxon>
        <taxon>Chitinophagales</taxon>
        <taxon>Chitinophagaceae</taxon>
        <taxon>Lacibacter</taxon>
    </lineage>
</organism>
<sequence length="138" mass="15553">MNEHIAAFLKEQSVISIATTVNDEPYCASCYYAFEPTENLLVFKSDADTRHIEDALKNTRVAGTILPDKINKAKVKGVQFNGTFMKAEGSIGSKAKETYLKKFPVAGLFRGDIWVIEISRIKFTDNTLVFGKKLLWER</sequence>
<dbReference type="Gene3D" id="2.30.110.10">
    <property type="entry name" value="Electron Transport, Fmn-binding Protein, Chain A"/>
    <property type="match status" value="1"/>
</dbReference>
<evidence type="ECO:0000313" key="1">
    <source>
        <dbReference type="EMBL" id="QNA46774.1"/>
    </source>
</evidence>
<dbReference type="AlphaFoldDB" id="A0A7G5XMS1"/>
<dbReference type="KEGG" id="lacs:H4075_12180"/>
<dbReference type="Proteomes" id="UP000515344">
    <property type="component" value="Chromosome"/>
</dbReference>
<dbReference type="SUPFAM" id="SSF50475">
    <property type="entry name" value="FMN-binding split barrel"/>
    <property type="match status" value="1"/>
</dbReference>